<dbReference type="SUPFAM" id="SSF64182">
    <property type="entry name" value="DHH phosphoesterases"/>
    <property type="match status" value="1"/>
</dbReference>
<organism evidence="3 4">
    <name type="scientific">Mycoplasma todarodis</name>
    <dbReference type="NCBI Taxonomy" id="1937191"/>
    <lineage>
        <taxon>Bacteria</taxon>
        <taxon>Bacillati</taxon>
        <taxon>Mycoplasmatota</taxon>
        <taxon>Mollicutes</taxon>
        <taxon>Mycoplasmataceae</taxon>
        <taxon>Mycoplasma</taxon>
    </lineage>
</organism>
<dbReference type="InterPro" id="IPR038763">
    <property type="entry name" value="DHH_sf"/>
</dbReference>
<dbReference type="AlphaFoldDB" id="A0A4R0XRN0"/>
<protein>
    <submittedName>
        <fullName evidence="3">Uncharacterized protein</fullName>
    </submittedName>
</protein>
<sequence>MLNKIIEGIKASDKIALFHHINPDGDTLTSSYGLALALRSKFPEKEIKVVANKKDLFERFEFIDFKEEVFIDSIDETWTTVVGDTSDYRRIDRNEEFLKGKTKICFDHHQNEPTMEYDIFWKESSWIASSLQAVEIARALDVEFDKEIAFHLAIGILTDSGNFAFSLGDPMPMESYGFLLGFMEDSQIDHLFNSMRRRTQKDIEIEKFMWNNVQYKENLTYLKVTTEDLEKLGVEEKDIKIKVNRMGNIEGYDRWALFTEVFDKEGNMYIKGSTRSLGCNVSKVAMKFNGGGHIRAAGVQAKDWNEVEEIITALIAAE</sequence>
<dbReference type="Pfam" id="PF02272">
    <property type="entry name" value="DHHA1"/>
    <property type="match status" value="1"/>
</dbReference>
<dbReference type="PANTHER" id="PTHR47618">
    <property type="entry name" value="BIFUNCTIONAL OLIGORIBONUCLEASE AND PAP PHOSPHATASE NRNA"/>
    <property type="match status" value="1"/>
</dbReference>
<dbReference type="PANTHER" id="PTHR47618:SF1">
    <property type="entry name" value="BIFUNCTIONAL OLIGORIBONUCLEASE AND PAP PHOSPHATASE NRNA"/>
    <property type="match status" value="1"/>
</dbReference>
<dbReference type="OrthoDB" id="9803668at2"/>
<accession>A0A4R0XRN0</accession>
<dbReference type="Gene3D" id="3.90.1640.10">
    <property type="entry name" value="inorganic pyrophosphatase (n-terminal core)"/>
    <property type="match status" value="1"/>
</dbReference>
<dbReference type="RefSeq" id="WP_131613460.1">
    <property type="nucleotide sequence ID" value="NZ_PSZP01000014.1"/>
</dbReference>
<dbReference type="Gene3D" id="3.10.310.30">
    <property type="match status" value="1"/>
</dbReference>
<evidence type="ECO:0000259" key="1">
    <source>
        <dbReference type="Pfam" id="PF01368"/>
    </source>
</evidence>
<evidence type="ECO:0000313" key="3">
    <source>
        <dbReference type="EMBL" id="TCG11070.1"/>
    </source>
</evidence>
<proteinExistence type="predicted"/>
<dbReference type="EMBL" id="PSZP01000014">
    <property type="protein sequence ID" value="TCG11070.1"/>
    <property type="molecule type" value="Genomic_DNA"/>
</dbReference>
<dbReference type="GO" id="GO:0003676">
    <property type="term" value="F:nucleic acid binding"/>
    <property type="evidence" value="ECO:0007669"/>
    <property type="project" value="InterPro"/>
</dbReference>
<name>A0A4R0XRN0_9MOLU</name>
<dbReference type="Pfam" id="PF01368">
    <property type="entry name" value="DHH"/>
    <property type="match status" value="1"/>
</dbReference>
<dbReference type="InterPro" id="IPR003156">
    <property type="entry name" value="DHHA1_dom"/>
</dbReference>
<gene>
    <name evidence="3" type="ORF">C4B25_02375</name>
</gene>
<evidence type="ECO:0000259" key="2">
    <source>
        <dbReference type="Pfam" id="PF02272"/>
    </source>
</evidence>
<feature type="domain" description="DHHA1" evidence="2">
    <location>
        <begin position="224"/>
        <end position="315"/>
    </location>
</feature>
<evidence type="ECO:0000313" key="4">
    <source>
        <dbReference type="Proteomes" id="UP000291072"/>
    </source>
</evidence>
<dbReference type="InterPro" id="IPR001667">
    <property type="entry name" value="DDH_dom"/>
</dbReference>
<reference evidence="3 4" key="1">
    <citation type="submission" date="2018-02" db="EMBL/GenBank/DDBJ databases">
        <title>Mycoplasma marinum and Mycoplasma todarodis sp. nov., moderately halophilic and psychrotolerant mycoplasmas isolated from cephalopods.</title>
        <authorList>
            <person name="Viver T."/>
        </authorList>
    </citation>
    <scope>NUCLEOTIDE SEQUENCE [LARGE SCALE GENOMIC DNA]</scope>
    <source>
        <strain evidence="3 4">5H</strain>
    </source>
</reference>
<feature type="domain" description="DDH" evidence="1">
    <location>
        <begin position="14"/>
        <end position="156"/>
    </location>
</feature>
<dbReference type="Proteomes" id="UP000291072">
    <property type="component" value="Unassembled WGS sequence"/>
</dbReference>
<dbReference type="InterPro" id="IPR051319">
    <property type="entry name" value="Oligoribo/pAp-PDE_c-di-AMP_PDE"/>
</dbReference>
<comment type="caution">
    <text evidence="3">The sequence shown here is derived from an EMBL/GenBank/DDBJ whole genome shotgun (WGS) entry which is preliminary data.</text>
</comment>
<keyword evidence="4" id="KW-1185">Reference proteome</keyword>